<evidence type="ECO:0008006" key="7">
    <source>
        <dbReference type="Google" id="ProtNLM"/>
    </source>
</evidence>
<evidence type="ECO:0000313" key="5">
    <source>
        <dbReference type="EMBL" id="KAL3797007.1"/>
    </source>
</evidence>
<keyword evidence="3" id="KW-0812">Transmembrane</keyword>
<comment type="caution">
    <text evidence="5">The sequence shown here is derived from an EMBL/GenBank/DDBJ whole genome shotgun (WGS) entry which is preliminary data.</text>
</comment>
<feature type="transmembrane region" description="Helical" evidence="3">
    <location>
        <begin position="509"/>
        <end position="530"/>
    </location>
</feature>
<evidence type="ECO:0000256" key="2">
    <source>
        <dbReference type="SAM" id="MobiDB-lite"/>
    </source>
</evidence>
<dbReference type="PANTHER" id="PTHR33683:SF46">
    <property type="entry name" value="SUSHI DOMAIN-CONTAINING PROTEIN"/>
    <property type="match status" value="1"/>
</dbReference>
<keyword evidence="1" id="KW-0175">Coiled coil</keyword>
<feature type="signal peptide" evidence="4">
    <location>
        <begin position="1"/>
        <end position="24"/>
    </location>
</feature>
<feature type="coiled-coil region" evidence="1">
    <location>
        <begin position="538"/>
        <end position="565"/>
    </location>
</feature>
<evidence type="ECO:0000256" key="1">
    <source>
        <dbReference type="SAM" id="Coils"/>
    </source>
</evidence>
<dbReference type="AlphaFoldDB" id="A0ABD3Q9K2"/>
<dbReference type="EMBL" id="JALLPJ020000268">
    <property type="protein sequence ID" value="KAL3797007.1"/>
    <property type="molecule type" value="Genomic_DNA"/>
</dbReference>
<feature type="compositionally biased region" description="Low complexity" evidence="2">
    <location>
        <begin position="466"/>
        <end position="484"/>
    </location>
</feature>
<accession>A0ABD3Q9K2</accession>
<proteinExistence type="predicted"/>
<organism evidence="5 6">
    <name type="scientific">Cyclotella atomus</name>
    <dbReference type="NCBI Taxonomy" id="382360"/>
    <lineage>
        <taxon>Eukaryota</taxon>
        <taxon>Sar</taxon>
        <taxon>Stramenopiles</taxon>
        <taxon>Ochrophyta</taxon>
        <taxon>Bacillariophyta</taxon>
        <taxon>Coscinodiscophyceae</taxon>
        <taxon>Thalassiosirophycidae</taxon>
        <taxon>Stephanodiscales</taxon>
        <taxon>Stephanodiscaceae</taxon>
        <taxon>Cyclotella</taxon>
    </lineage>
</organism>
<gene>
    <name evidence="5" type="ORF">ACHAWO_006643</name>
</gene>
<protein>
    <recommendedName>
        <fullName evidence="7">Peptidase A1 domain-containing protein</fullName>
    </recommendedName>
</protein>
<evidence type="ECO:0000256" key="3">
    <source>
        <dbReference type="SAM" id="Phobius"/>
    </source>
</evidence>
<evidence type="ECO:0000313" key="6">
    <source>
        <dbReference type="Proteomes" id="UP001530400"/>
    </source>
</evidence>
<keyword evidence="3" id="KW-0472">Membrane</keyword>
<name>A0ABD3Q9K2_9STRA</name>
<evidence type="ECO:0000256" key="4">
    <source>
        <dbReference type="SAM" id="SignalP"/>
    </source>
</evidence>
<keyword evidence="3" id="KW-1133">Transmembrane helix</keyword>
<keyword evidence="6" id="KW-1185">Reference proteome</keyword>
<dbReference type="PANTHER" id="PTHR33683">
    <property type="entry name" value="1, PUTATIVE-RELATED"/>
    <property type="match status" value="1"/>
</dbReference>
<keyword evidence="4" id="KW-0732">Signal</keyword>
<feature type="chain" id="PRO_5044855286" description="Peptidase A1 domain-containing protein" evidence="4">
    <location>
        <begin position="25"/>
        <end position="594"/>
    </location>
</feature>
<dbReference type="Proteomes" id="UP001530400">
    <property type="component" value="Unassembled WGS sequence"/>
</dbReference>
<feature type="region of interest" description="Disordered" evidence="2">
    <location>
        <begin position="571"/>
        <end position="594"/>
    </location>
</feature>
<sequence length="594" mass="64524">MANMHSLSPIAVLQLVILFTQGYAFEFFFNRILQADNNSTGVCTDPLTTYITTDRVSTSGIVFAVESVDTDTVGPTVVSMGFNVDSSLMSGSFEYEVYALNVDGYYADPVRGEDILAELGFDYRGQLDQWTLVSSGVIYQTDLEISISTLSTRPEYYEIPIGSFTETTIPPNGGQKSFYVTLKTAGIILAEPGDLALNDEATLAAGDQGGIRPKILVGESVINYPFISTSYLYSTKVFIGTVLFKKECPTDAPSYAPSDVPTESPSDFPSTVPTYIPTSLPSSAPTYHPSAIPSITLSDSPSVAPTLKVEEVRSGLLLSLNGPECKYDAAGNPVEMSQAEQDAVAETVQANVAADAESNDVYNTQASVLGLNIDCGRRLVNRSGEESGNHRQLPSGAAAVEFSMLITGEYRPPVIPGVEAQPMSRSLDLGKVAEDSINRDPEAFVRDLKDRAPPDSSLNEVQSLEVEAAEAPPEGQEAVFTKKPTPQPTNPPFQSVILEDSSSSTEKTILLACIIATAGIVVILASFLMFRFVSRRAVRRYDEELERRERKREQARRRRMKKYNEAHVEWADDMGGTNAGPKRISSKTDSNEVI</sequence>
<feature type="region of interest" description="Disordered" evidence="2">
    <location>
        <begin position="466"/>
        <end position="496"/>
    </location>
</feature>
<reference evidence="5 6" key="1">
    <citation type="submission" date="2024-10" db="EMBL/GenBank/DDBJ databases">
        <title>Updated reference genomes for cyclostephanoid diatoms.</title>
        <authorList>
            <person name="Roberts W.R."/>
            <person name="Alverson A.J."/>
        </authorList>
    </citation>
    <scope>NUCLEOTIDE SEQUENCE [LARGE SCALE GENOMIC DNA]</scope>
    <source>
        <strain evidence="5 6">AJA010-31</strain>
    </source>
</reference>